<dbReference type="NCBIfam" id="NF004160">
    <property type="entry name" value="PRK05627.1-3"/>
    <property type="match status" value="1"/>
</dbReference>
<evidence type="ECO:0000256" key="9">
    <source>
        <dbReference type="ARBA" id="ARBA00022777"/>
    </source>
</evidence>
<keyword evidence="5 15" id="KW-0288">FMN</keyword>
<dbReference type="NCBIfam" id="NF004162">
    <property type="entry name" value="PRK05627.1-5"/>
    <property type="match status" value="1"/>
</dbReference>
<dbReference type="InterPro" id="IPR015865">
    <property type="entry name" value="Riboflavin_kinase_bac/euk"/>
</dbReference>
<keyword evidence="6 15" id="KW-0808">Transferase</keyword>
<dbReference type="NCBIfam" id="TIGR00083">
    <property type="entry name" value="ribF"/>
    <property type="match status" value="1"/>
</dbReference>
<keyword evidence="10 15" id="KW-0274">FAD</keyword>
<evidence type="ECO:0000256" key="8">
    <source>
        <dbReference type="ARBA" id="ARBA00022741"/>
    </source>
</evidence>
<evidence type="ECO:0000313" key="18">
    <source>
        <dbReference type="Proteomes" id="UP000468901"/>
    </source>
</evidence>
<dbReference type="RefSeq" id="WP_152216223.1">
    <property type="nucleotide sequence ID" value="NZ_WESC01000008.1"/>
</dbReference>
<evidence type="ECO:0000256" key="4">
    <source>
        <dbReference type="ARBA" id="ARBA00022630"/>
    </source>
</evidence>
<evidence type="ECO:0000256" key="7">
    <source>
        <dbReference type="ARBA" id="ARBA00022695"/>
    </source>
</evidence>
<evidence type="ECO:0000313" key="17">
    <source>
        <dbReference type="EMBL" id="KAB7739842.1"/>
    </source>
</evidence>
<dbReference type="NCBIfam" id="TIGR00125">
    <property type="entry name" value="cyt_tran_rel"/>
    <property type="match status" value="1"/>
</dbReference>
<keyword evidence="18" id="KW-1185">Reference proteome</keyword>
<comment type="catalytic activity">
    <reaction evidence="14 15">
        <text>FMN + ATP + H(+) = FAD + diphosphate</text>
        <dbReference type="Rhea" id="RHEA:17237"/>
        <dbReference type="ChEBI" id="CHEBI:15378"/>
        <dbReference type="ChEBI" id="CHEBI:30616"/>
        <dbReference type="ChEBI" id="CHEBI:33019"/>
        <dbReference type="ChEBI" id="CHEBI:57692"/>
        <dbReference type="ChEBI" id="CHEBI:58210"/>
        <dbReference type="EC" id="2.7.7.2"/>
    </reaction>
</comment>
<evidence type="ECO:0000256" key="11">
    <source>
        <dbReference type="ARBA" id="ARBA00022840"/>
    </source>
</evidence>
<evidence type="ECO:0000256" key="10">
    <source>
        <dbReference type="ARBA" id="ARBA00022827"/>
    </source>
</evidence>
<dbReference type="UniPathway" id="UPA00277">
    <property type="reaction ID" value="UER00407"/>
</dbReference>
<comment type="pathway">
    <text evidence="3 15">Cofactor biosynthesis; FMN biosynthesis; FMN from riboflavin (ATP route): step 1/1.</text>
</comment>
<dbReference type="UniPathway" id="UPA00276">
    <property type="reaction ID" value="UER00406"/>
</dbReference>
<feature type="domain" description="Riboflavin kinase" evidence="16">
    <location>
        <begin position="183"/>
        <end position="310"/>
    </location>
</feature>
<keyword evidence="9 15" id="KW-0418">Kinase</keyword>
<evidence type="ECO:0000259" key="16">
    <source>
        <dbReference type="SMART" id="SM00904"/>
    </source>
</evidence>
<dbReference type="InterPro" id="IPR023465">
    <property type="entry name" value="Riboflavin_kinase_dom_sf"/>
</dbReference>
<dbReference type="CDD" id="cd02064">
    <property type="entry name" value="FAD_synthetase_N"/>
    <property type="match status" value="1"/>
</dbReference>
<dbReference type="InterPro" id="IPR015864">
    <property type="entry name" value="FAD_synthase"/>
</dbReference>
<dbReference type="Pfam" id="PF06574">
    <property type="entry name" value="FAD_syn"/>
    <property type="match status" value="1"/>
</dbReference>
<dbReference type="PANTHER" id="PTHR22749">
    <property type="entry name" value="RIBOFLAVIN KINASE/FMN ADENYLYLTRANSFERASE"/>
    <property type="match status" value="1"/>
</dbReference>
<evidence type="ECO:0000256" key="14">
    <source>
        <dbReference type="ARBA" id="ARBA00049494"/>
    </source>
</evidence>
<keyword evidence="11 15" id="KW-0067">ATP-binding</keyword>
<dbReference type="SUPFAM" id="SSF52374">
    <property type="entry name" value="Nucleotidylyl transferase"/>
    <property type="match status" value="1"/>
</dbReference>
<dbReference type="GO" id="GO:0003919">
    <property type="term" value="F:FMN adenylyltransferase activity"/>
    <property type="evidence" value="ECO:0007669"/>
    <property type="project" value="UniProtKB-UniRule"/>
</dbReference>
<dbReference type="EC" id="2.7.1.26" evidence="15"/>
<dbReference type="EMBL" id="WESC01000008">
    <property type="protein sequence ID" value="KAB7739842.1"/>
    <property type="molecule type" value="Genomic_DNA"/>
</dbReference>
<dbReference type="EC" id="2.7.7.2" evidence="15"/>
<keyword evidence="8 15" id="KW-0547">Nucleotide-binding</keyword>
<dbReference type="PANTHER" id="PTHR22749:SF6">
    <property type="entry name" value="RIBOFLAVIN KINASE"/>
    <property type="match status" value="1"/>
</dbReference>
<evidence type="ECO:0000256" key="15">
    <source>
        <dbReference type="PIRNR" id="PIRNR004491"/>
    </source>
</evidence>
<dbReference type="GO" id="GO:0009398">
    <property type="term" value="P:FMN biosynthetic process"/>
    <property type="evidence" value="ECO:0007669"/>
    <property type="project" value="UniProtKB-UniRule"/>
</dbReference>
<evidence type="ECO:0000256" key="13">
    <source>
        <dbReference type="ARBA" id="ARBA00047880"/>
    </source>
</evidence>
<name>A0A6N6VIE0_9HYPH</name>
<gene>
    <name evidence="17" type="ORF">F2P47_10020</name>
</gene>
<sequence length="314" mass="34320">MQIIRQYAAVPAPLQGGVFALGNFDGVHLGHQRVIGEAARVARELGVPLGVLVFEPHPKQFFFPNEPFFRLTPFRAKARLLESLGVDVLAALPFDADMSKKLAPEFVMDVLVNGLRTAHVVAGYDFRFGKARAGDASVLSYMGEMEGFGVSIVPEATLDGETISSTRIRDLLGKGDPKGAARLLGHWWTIETHVRSGDQRGRTIGFPTANLALEDYVQPAFGVYAVRIEFEDGPHKGVYDGVANLGRRPTFDKEDVLLEVHIFDFAGDIYGNHAAVSFIGFLRPEQKFSGLDALKEQIAKDSARAREILATTPA</sequence>
<comment type="pathway">
    <text evidence="2 15">Cofactor biosynthesis; FAD biosynthesis; FAD from FMN: step 1/1.</text>
</comment>
<dbReference type="InterPro" id="IPR002606">
    <property type="entry name" value="Riboflavin_kinase_bac"/>
</dbReference>
<keyword evidence="7 15" id="KW-0548">Nucleotidyltransferase</keyword>
<evidence type="ECO:0000256" key="2">
    <source>
        <dbReference type="ARBA" id="ARBA00004726"/>
    </source>
</evidence>
<comment type="similarity">
    <text evidence="15">Belongs to the ribF family.</text>
</comment>
<dbReference type="PIRSF" id="PIRSF004491">
    <property type="entry name" value="FAD_Synth"/>
    <property type="match status" value="1"/>
</dbReference>
<dbReference type="GO" id="GO:0005524">
    <property type="term" value="F:ATP binding"/>
    <property type="evidence" value="ECO:0007669"/>
    <property type="project" value="UniProtKB-UniRule"/>
</dbReference>
<dbReference type="InterPro" id="IPR014729">
    <property type="entry name" value="Rossmann-like_a/b/a_fold"/>
</dbReference>
<dbReference type="GO" id="GO:0008531">
    <property type="term" value="F:riboflavin kinase activity"/>
    <property type="evidence" value="ECO:0007669"/>
    <property type="project" value="UniProtKB-UniRule"/>
</dbReference>
<keyword evidence="4 15" id="KW-0285">Flavoprotein</keyword>
<reference evidence="17 18" key="1">
    <citation type="submission" date="2019-09" db="EMBL/GenBank/DDBJ databases">
        <title>Parvibaculum sedimenti sp. nov., isolated from sediment.</title>
        <authorList>
            <person name="Wang Y."/>
        </authorList>
    </citation>
    <scope>NUCLEOTIDE SEQUENCE [LARGE SCALE GENOMIC DNA]</scope>
    <source>
        <strain evidence="17 18">HXT-9</strain>
    </source>
</reference>
<evidence type="ECO:0000256" key="3">
    <source>
        <dbReference type="ARBA" id="ARBA00005201"/>
    </source>
</evidence>
<evidence type="ECO:0000256" key="5">
    <source>
        <dbReference type="ARBA" id="ARBA00022643"/>
    </source>
</evidence>
<dbReference type="InterPro" id="IPR023468">
    <property type="entry name" value="Riboflavin_kinase"/>
</dbReference>
<dbReference type="Pfam" id="PF01687">
    <property type="entry name" value="Flavokinase"/>
    <property type="match status" value="1"/>
</dbReference>
<evidence type="ECO:0000256" key="12">
    <source>
        <dbReference type="ARBA" id="ARBA00023268"/>
    </source>
</evidence>
<dbReference type="Proteomes" id="UP000468901">
    <property type="component" value="Unassembled WGS sequence"/>
</dbReference>
<comment type="caution">
    <text evidence="17">The sequence shown here is derived from an EMBL/GenBank/DDBJ whole genome shotgun (WGS) entry which is preliminary data.</text>
</comment>
<dbReference type="AlphaFoldDB" id="A0A6N6VIE0"/>
<protein>
    <recommendedName>
        <fullName evidence="15">Riboflavin biosynthesis protein</fullName>
    </recommendedName>
    <domain>
        <recommendedName>
            <fullName evidence="15">Riboflavin kinase</fullName>
            <ecNumber evidence="15">2.7.1.26</ecNumber>
        </recommendedName>
        <alternativeName>
            <fullName evidence="15">Flavokinase</fullName>
        </alternativeName>
    </domain>
    <domain>
        <recommendedName>
            <fullName evidence="15">FMN adenylyltransferase</fullName>
            <ecNumber evidence="15">2.7.7.2</ecNumber>
        </recommendedName>
        <alternativeName>
            <fullName evidence="15">FAD pyrophosphorylase</fullName>
        </alternativeName>
        <alternativeName>
            <fullName evidence="15">FAD synthase</fullName>
        </alternativeName>
    </domain>
</protein>
<dbReference type="FunFam" id="3.40.50.620:FF:000021">
    <property type="entry name" value="Riboflavin biosynthesis protein"/>
    <property type="match status" value="1"/>
</dbReference>
<dbReference type="SMART" id="SM00904">
    <property type="entry name" value="Flavokinase"/>
    <property type="match status" value="1"/>
</dbReference>
<dbReference type="Gene3D" id="2.40.30.30">
    <property type="entry name" value="Riboflavin kinase-like"/>
    <property type="match status" value="1"/>
</dbReference>
<dbReference type="Gene3D" id="3.40.50.620">
    <property type="entry name" value="HUPs"/>
    <property type="match status" value="1"/>
</dbReference>
<comment type="catalytic activity">
    <reaction evidence="13 15">
        <text>riboflavin + ATP = FMN + ADP + H(+)</text>
        <dbReference type="Rhea" id="RHEA:14357"/>
        <dbReference type="ChEBI" id="CHEBI:15378"/>
        <dbReference type="ChEBI" id="CHEBI:30616"/>
        <dbReference type="ChEBI" id="CHEBI:57986"/>
        <dbReference type="ChEBI" id="CHEBI:58210"/>
        <dbReference type="ChEBI" id="CHEBI:456216"/>
        <dbReference type="EC" id="2.7.1.26"/>
    </reaction>
</comment>
<dbReference type="InterPro" id="IPR004821">
    <property type="entry name" value="Cyt_trans-like"/>
</dbReference>
<organism evidence="17 18">
    <name type="scientific">Parvibaculum sedimenti</name>
    <dbReference type="NCBI Taxonomy" id="2608632"/>
    <lineage>
        <taxon>Bacteria</taxon>
        <taxon>Pseudomonadati</taxon>
        <taxon>Pseudomonadota</taxon>
        <taxon>Alphaproteobacteria</taxon>
        <taxon>Hyphomicrobiales</taxon>
        <taxon>Parvibaculaceae</taxon>
        <taxon>Parvibaculum</taxon>
    </lineage>
</organism>
<accession>A0A6N6VIE0</accession>
<keyword evidence="12" id="KW-0511">Multifunctional enzyme</keyword>
<dbReference type="SUPFAM" id="SSF82114">
    <property type="entry name" value="Riboflavin kinase-like"/>
    <property type="match status" value="1"/>
</dbReference>
<comment type="function">
    <text evidence="1">Catalyzes the phosphorylation of riboflavin to FMN followed by the adenylation of FMN to FAD.</text>
</comment>
<dbReference type="GO" id="GO:0006747">
    <property type="term" value="P:FAD biosynthetic process"/>
    <property type="evidence" value="ECO:0007669"/>
    <property type="project" value="UniProtKB-UniRule"/>
</dbReference>
<dbReference type="GO" id="GO:0009231">
    <property type="term" value="P:riboflavin biosynthetic process"/>
    <property type="evidence" value="ECO:0007669"/>
    <property type="project" value="InterPro"/>
</dbReference>
<proteinExistence type="inferred from homology"/>
<evidence type="ECO:0000256" key="6">
    <source>
        <dbReference type="ARBA" id="ARBA00022679"/>
    </source>
</evidence>
<evidence type="ECO:0000256" key="1">
    <source>
        <dbReference type="ARBA" id="ARBA00002121"/>
    </source>
</evidence>